<keyword evidence="5" id="KW-0143">Chaperone</keyword>
<comment type="subcellular location">
    <subcellularLocation>
        <location evidence="1">Membrane</location>
    </subcellularLocation>
</comment>
<dbReference type="Gene3D" id="3.30.260.10">
    <property type="entry name" value="TCP-1-like chaperonin intermediate domain"/>
    <property type="match status" value="1"/>
</dbReference>
<keyword evidence="8" id="KW-1185">Reference proteome</keyword>
<dbReference type="Gene3D" id="1.10.560.10">
    <property type="entry name" value="GroEL-like equatorial domain"/>
    <property type="match status" value="1"/>
</dbReference>
<dbReference type="EMBL" id="PKPP01012440">
    <property type="protein sequence ID" value="PWA42384.1"/>
    <property type="molecule type" value="Genomic_DNA"/>
</dbReference>
<sequence length="403" mass="43908">MMQPIDTVKTQIQSQAILTKGQVCYEFLWGALADGFGEGMMQPIDTVKTQIQSQAILTKGQVCYVFYKGVVPGITGSLATSPTYFGKIIVLSEPWSSVHGPPTKATIRPPVPETQAASKPAATLSATPVHLNDYSFQSLLGHGIIDLIGTEEEEDFYTACGVKYLFHGEPLEKTSPPYTHCELDGSILLSLSCGIIPFVNQDHAKRILFQAQKHSQQAIGYLTSNPDIRVATKTNDSAGDDTTTVIVLARQMIKSGLLDVAFGANPISLKKGMERTVKELIKVLKSKAIPVRKSDDIKGNDDFIGNLIVEAIDKIGHDEIISIESSSSSEISVMAEEGMKAHKVMKFTECYSSVLRFSLIIKNRKICGPISTGFIRTNDDIRKNGGLGSRDVGKSRGVKRKRV</sequence>
<dbReference type="InterPro" id="IPR023395">
    <property type="entry name" value="MCP_dom_sf"/>
</dbReference>
<comment type="similarity">
    <text evidence="2">Belongs to the chaperonin (HSP60) family.</text>
</comment>
<comment type="caution">
    <text evidence="7">The sequence shown here is derived from an EMBL/GenBank/DDBJ whole genome shotgun (WGS) entry which is preliminary data.</text>
</comment>
<evidence type="ECO:0000259" key="6">
    <source>
        <dbReference type="Pfam" id="PF04567"/>
    </source>
</evidence>
<dbReference type="STRING" id="35608.A0A2U1L097"/>
<reference evidence="7 8" key="1">
    <citation type="journal article" date="2018" name="Mol. Plant">
        <title>The genome of Artemisia annua provides insight into the evolution of Asteraceae family and artemisinin biosynthesis.</title>
        <authorList>
            <person name="Shen Q."/>
            <person name="Zhang L."/>
            <person name="Liao Z."/>
            <person name="Wang S."/>
            <person name="Yan T."/>
            <person name="Shi P."/>
            <person name="Liu M."/>
            <person name="Fu X."/>
            <person name="Pan Q."/>
            <person name="Wang Y."/>
            <person name="Lv Z."/>
            <person name="Lu X."/>
            <person name="Zhang F."/>
            <person name="Jiang W."/>
            <person name="Ma Y."/>
            <person name="Chen M."/>
            <person name="Hao X."/>
            <person name="Li L."/>
            <person name="Tang Y."/>
            <person name="Lv G."/>
            <person name="Zhou Y."/>
            <person name="Sun X."/>
            <person name="Brodelius P.E."/>
            <person name="Rose J.K.C."/>
            <person name="Tang K."/>
        </authorList>
    </citation>
    <scope>NUCLEOTIDE SEQUENCE [LARGE SCALE GENOMIC DNA]</scope>
    <source>
        <strain evidence="8">cv. Huhao1</strain>
        <tissue evidence="7">Leaf</tissue>
    </source>
</reference>
<dbReference type="InterPro" id="IPR001844">
    <property type="entry name" value="Cpn60/GroEL"/>
</dbReference>
<dbReference type="SUPFAM" id="SSF64484">
    <property type="entry name" value="beta and beta-prime subunits of DNA dependent RNA-polymerase"/>
    <property type="match status" value="1"/>
</dbReference>
<evidence type="ECO:0000256" key="5">
    <source>
        <dbReference type="ARBA" id="ARBA00023186"/>
    </source>
</evidence>
<evidence type="ECO:0000256" key="3">
    <source>
        <dbReference type="ARBA" id="ARBA00022692"/>
    </source>
</evidence>
<dbReference type="InterPro" id="IPR027410">
    <property type="entry name" value="TCP-1-like_intermed_sf"/>
</dbReference>
<dbReference type="SUPFAM" id="SSF103506">
    <property type="entry name" value="Mitochondrial carrier"/>
    <property type="match status" value="1"/>
</dbReference>
<keyword evidence="4" id="KW-0472">Membrane</keyword>
<protein>
    <submittedName>
        <fullName evidence="7">Chaperonin 60 subunit alpha 2, chloroplastic</fullName>
    </submittedName>
</protein>
<dbReference type="AlphaFoldDB" id="A0A2U1L097"/>
<gene>
    <name evidence="7" type="ORF">CTI12_AA543660</name>
</gene>
<feature type="domain" description="RNA polymerase Rpb2" evidence="6">
    <location>
        <begin position="136"/>
        <end position="184"/>
    </location>
</feature>
<evidence type="ECO:0000313" key="7">
    <source>
        <dbReference type="EMBL" id="PWA42384.1"/>
    </source>
</evidence>
<evidence type="ECO:0000256" key="4">
    <source>
        <dbReference type="ARBA" id="ARBA00023136"/>
    </source>
</evidence>
<dbReference type="Pfam" id="PF00118">
    <property type="entry name" value="Cpn60_TCP1"/>
    <property type="match status" value="1"/>
</dbReference>
<organism evidence="7 8">
    <name type="scientific">Artemisia annua</name>
    <name type="common">Sweet wormwood</name>
    <dbReference type="NCBI Taxonomy" id="35608"/>
    <lineage>
        <taxon>Eukaryota</taxon>
        <taxon>Viridiplantae</taxon>
        <taxon>Streptophyta</taxon>
        <taxon>Embryophyta</taxon>
        <taxon>Tracheophyta</taxon>
        <taxon>Spermatophyta</taxon>
        <taxon>Magnoliopsida</taxon>
        <taxon>eudicotyledons</taxon>
        <taxon>Gunneridae</taxon>
        <taxon>Pentapetalae</taxon>
        <taxon>asterids</taxon>
        <taxon>campanulids</taxon>
        <taxon>Asterales</taxon>
        <taxon>Asteraceae</taxon>
        <taxon>Asteroideae</taxon>
        <taxon>Anthemideae</taxon>
        <taxon>Artemisiinae</taxon>
        <taxon>Artemisia</taxon>
    </lineage>
</organism>
<evidence type="ECO:0000313" key="8">
    <source>
        <dbReference type="Proteomes" id="UP000245207"/>
    </source>
</evidence>
<dbReference type="GO" id="GO:0006351">
    <property type="term" value="P:DNA-templated transcription"/>
    <property type="evidence" value="ECO:0007669"/>
    <property type="project" value="InterPro"/>
</dbReference>
<dbReference type="InterPro" id="IPR007647">
    <property type="entry name" value="RNA_pol_Rpb2_5"/>
</dbReference>
<dbReference type="Proteomes" id="UP000245207">
    <property type="component" value="Unassembled WGS sequence"/>
</dbReference>
<dbReference type="GO" id="GO:0140662">
    <property type="term" value="F:ATP-dependent protein folding chaperone"/>
    <property type="evidence" value="ECO:0007669"/>
    <property type="project" value="InterPro"/>
</dbReference>
<dbReference type="InterPro" id="IPR002423">
    <property type="entry name" value="Cpn60/GroEL/TCP-1"/>
</dbReference>
<dbReference type="GO" id="GO:0005524">
    <property type="term" value="F:ATP binding"/>
    <property type="evidence" value="ECO:0007669"/>
    <property type="project" value="InterPro"/>
</dbReference>
<dbReference type="GO" id="GO:0016020">
    <property type="term" value="C:membrane"/>
    <property type="evidence" value="ECO:0007669"/>
    <property type="project" value="UniProtKB-SubCell"/>
</dbReference>
<proteinExistence type="inferred from homology"/>
<dbReference type="GO" id="GO:0042026">
    <property type="term" value="P:protein refolding"/>
    <property type="evidence" value="ECO:0007669"/>
    <property type="project" value="InterPro"/>
</dbReference>
<dbReference type="OrthoDB" id="1717440at2759"/>
<dbReference type="Pfam" id="PF04567">
    <property type="entry name" value="RNA_pol_Rpb2_5"/>
    <property type="match status" value="1"/>
</dbReference>
<name>A0A2U1L097_ARTAN</name>
<evidence type="ECO:0000256" key="2">
    <source>
        <dbReference type="ARBA" id="ARBA00006607"/>
    </source>
</evidence>
<dbReference type="SUPFAM" id="SSF48592">
    <property type="entry name" value="GroEL equatorial domain-like"/>
    <property type="match status" value="1"/>
</dbReference>
<dbReference type="PANTHER" id="PTHR45633">
    <property type="entry name" value="60 KDA HEAT SHOCK PROTEIN, MITOCHONDRIAL"/>
    <property type="match status" value="1"/>
</dbReference>
<keyword evidence="3" id="KW-0812">Transmembrane</keyword>
<dbReference type="InterPro" id="IPR027413">
    <property type="entry name" value="GROEL-like_equatorial_sf"/>
</dbReference>
<evidence type="ECO:0000256" key="1">
    <source>
        <dbReference type="ARBA" id="ARBA00004370"/>
    </source>
</evidence>
<accession>A0A2U1L097</accession>